<comment type="caution">
    <text evidence="1">The sequence shown here is derived from an EMBL/GenBank/DDBJ whole genome shotgun (WGS) entry which is preliminary data.</text>
</comment>
<evidence type="ECO:0000313" key="2">
    <source>
        <dbReference type="Proteomes" id="UP001163603"/>
    </source>
</evidence>
<reference evidence="2" key="1">
    <citation type="journal article" date="2023" name="G3 (Bethesda)">
        <title>Genome assembly and association tests identify interacting loci associated with vigor, precocity, and sex in interspecific pistachio rootstocks.</title>
        <authorList>
            <person name="Palmer W."/>
            <person name="Jacygrad E."/>
            <person name="Sagayaradj S."/>
            <person name="Cavanaugh K."/>
            <person name="Han R."/>
            <person name="Bertier L."/>
            <person name="Beede B."/>
            <person name="Kafkas S."/>
            <person name="Golino D."/>
            <person name="Preece J."/>
            <person name="Michelmore R."/>
        </authorList>
    </citation>
    <scope>NUCLEOTIDE SEQUENCE [LARGE SCALE GENOMIC DNA]</scope>
</reference>
<dbReference type="Proteomes" id="UP001163603">
    <property type="component" value="Chromosome 6"/>
</dbReference>
<accession>A0ACC0YJ83</accession>
<proteinExistence type="predicted"/>
<evidence type="ECO:0000313" key="1">
    <source>
        <dbReference type="EMBL" id="KAJ0037435.1"/>
    </source>
</evidence>
<sequence length="465" mass="53342">MPDNKYSNKSLEKEEKLWLLVGMGYTAEEALTAMDKCGPDTQIAELTDFIYAAELEKELDVCTRELPDEEDEKSYSHPRNLEFLSNKKRKLYKDEKQGSRGLWRSSKKQECGTEGRIYIPNPMIGFCDPDESWPIVERKLPEAAKRPPYFYYENVALTPQGVWSKISRFLYDIEPEFVDSVYFCACARKRGYIHNLPIHNRFPLTPRPPRTIQEAIPWTKKWWPSWDGRTTLNCIHTKSGSAKLAERIRQALEEYDGEPEPPRHVQTYVLAECRKWNLVWVGRNKVAPIEPNEMEMLMGFPRNHTRGGGVCNGDRYTALGNSFQVDTVAYHLSVLKEQFPNGINVLSLFSGIGGAEVALHRLGIRLNNVVSVEISEVNRNIVRGWWKETNQCGNLIEIADVQEVTWDKLEQYVSLFGGFDLLIGGSPCNNLSGRNRVSRVGLEGEHSSLFYEYFRILDLVKCIMG</sequence>
<keyword evidence="2" id="KW-1185">Reference proteome</keyword>
<protein>
    <submittedName>
        <fullName evidence="1">Uncharacterized protein</fullName>
    </submittedName>
</protein>
<name>A0ACC0YJ83_9ROSI</name>
<organism evidence="1 2">
    <name type="scientific">Pistacia integerrima</name>
    <dbReference type="NCBI Taxonomy" id="434235"/>
    <lineage>
        <taxon>Eukaryota</taxon>
        <taxon>Viridiplantae</taxon>
        <taxon>Streptophyta</taxon>
        <taxon>Embryophyta</taxon>
        <taxon>Tracheophyta</taxon>
        <taxon>Spermatophyta</taxon>
        <taxon>Magnoliopsida</taxon>
        <taxon>eudicotyledons</taxon>
        <taxon>Gunneridae</taxon>
        <taxon>Pentapetalae</taxon>
        <taxon>rosids</taxon>
        <taxon>malvids</taxon>
        <taxon>Sapindales</taxon>
        <taxon>Anacardiaceae</taxon>
        <taxon>Pistacia</taxon>
    </lineage>
</organism>
<dbReference type="EMBL" id="CM047741">
    <property type="protein sequence ID" value="KAJ0037435.1"/>
    <property type="molecule type" value="Genomic_DNA"/>
</dbReference>
<gene>
    <name evidence="1" type="ORF">Pint_22943</name>
</gene>